<keyword evidence="9 10" id="KW-0961">Cell wall biogenesis/degradation</keyword>
<dbReference type="SUPFAM" id="SSF53244">
    <property type="entry name" value="MurD-like peptide ligases, peptide-binding domain"/>
    <property type="match status" value="1"/>
</dbReference>
<dbReference type="InterPro" id="IPR013221">
    <property type="entry name" value="Mur_ligase_cen"/>
</dbReference>
<evidence type="ECO:0000259" key="12">
    <source>
        <dbReference type="Pfam" id="PF02875"/>
    </source>
</evidence>
<comment type="similarity">
    <text evidence="10">Belongs to the MurCDEF family. MurF subfamily.</text>
</comment>
<comment type="catalytic activity">
    <reaction evidence="10 11">
        <text>D-alanyl-D-alanine + UDP-N-acetyl-alpha-D-muramoyl-L-alanyl-gamma-D-glutamyl-meso-2,6-diaminopimelate + ATP = UDP-N-acetyl-alpha-D-muramoyl-L-alanyl-gamma-D-glutamyl-meso-2,6-diaminopimeloyl-D-alanyl-D-alanine + ADP + phosphate + H(+)</text>
        <dbReference type="Rhea" id="RHEA:28374"/>
        <dbReference type="ChEBI" id="CHEBI:15378"/>
        <dbReference type="ChEBI" id="CHEBI:30616"/>
        <dbReference type="ChEBI" id="CHEBI:43474"/>
        <dbReference type="ChEBI" id="CHEBI:57822"/>
        <dbReference type="ChEBI" id="CHEBI:61386"/>
        <dbReference type="ChEBI" id="CHEBI:83905"/>
        <dbReference type="ChEBI" id="CHEBI:456216"/>
        <dbReference type="EC" id="6.3.2.10"/>
    </reaction>
</comment>
<sequence>MNTLLSILNKKFGIEKLGIKKIKNVVMDSRKIEKNSLFFAINNGNSYIQSVLDNGAAMVVADNYHGDDKRVIKVEDTIVAMQEIAKEYRKALDLKIVAITGSNGKTTTKDIVYSVLKEKYRCRKTLGNYNNHIGVPYTILQCDEQDEVLILEMGMSNFGEIDLLCKIALPDYGIITNIGDSHLEFLKNRENVCKAKTEMLKYIDPQSTILFGDDYYLKNIPGIKVGCGNNNDFQIKNIIDNENGVSFEIGDEKYFLPLNGTHNAFNAAMAVVVAKLFKMDYMSINKGLEALEISAMRFQKIEKGEIVYINDAYNASPISMDYSLETFSNLFNDKIKIAALGDMLELGEKEIEYHRHVVNKAISLNIDKIFLYGQRMKEALGALEDKKRVFHFDSKDDIAKQIESISGSRAVLLKGSRGMRMEEIIK</sequence>
<dbReference type="GO" id="GO:0047480">
    <property type="term" value="F:UDP-N-acetylmuramoyl-tripeptide-D-alanyl-D-alanine ligase activity"/>
    <property type="evidence" value="ECO:0007669"/>
    <property type="project" value="UniProtKB-UniRule"/>
</dbReference>
<evidence type="ECO:0000256" key="5">
    <source>
        <dbReference type="ARBA" id="ARBA00022840"/>
    </source>
</evidence>
<dbReference type="Gene3D" id="3.40.1190.10">
    <property type="entry name" value="Mur-like, catalytic domain"/>
    <property type="match status" value="1"/>
</dbReference>
<dbReference type="Gene3D" id="3.90.190.20">
    <property type="entry name" value="Mur ligase, C-terminal domain"/>
    <property type="match status" value="1"/>
</dbReference>
<dbReference type="InterPro" id="IPR035911">
    <property type="entry name" value="MurE/MurF_N"/>
</dbReference>
<dbReference type="InterPro" id="IPR036615">
    <property type="entry name" value="Mur_ligase_C_dom_sf"/>
</dbReference>
<comment type="pathway">
    <text evidence="10 11">Cell wall biogenesis; peptidoglycan biosynthesis.</text>
</comment>
<dbReference type="GO" id="GO:0005524">
    <property type="term" value="F:ATP binding"/>
    <property type="evidence" value="ECO:0007669"/>
    <property type="project" value="UniProtKB-UniRule"/>
</dbReference>
<dbReference type="Gene3D" id="3.40.1390.10">
    <property type="entry name" value="MurE/MurF, N-terminal domain"/>
    <property type="match status" value="1"/>
</dbReference>
<dbReference type="Pfam" id="PF08245">
    <property type="entry name" value="Mur_ligase_M"/>
    <property type="match status" value="1"/>
</dbReference>
<evidence type="ECO:0000256" key="3">
    <source>
        <dbReference type="ARBA" id="ARBA00022618"/>
    </source>
</evidence>
<keyword evidence="7 10" id="KW-0573">Peptidoglycan synthesis</keyword>
<dbReference type="KEGG" id="fho:H9Q81_08145"/>
<dbReference type="NCBIfam" id="TIGR01143">
    <property type="entry name" value="murF"/>
    <property type="match status" value="1"/>
</dbReference>
<dbReference type="PANTHER" id="PTHR43024:SF1">
    <property type="entry name" value="UDP-N-ACETYLMURAMOYL-TRIPEPTIDE--D-ALANYL-D-ALANINE LIGASE"/>
    <property type="match status" value="1"/>
</dbReference>
<dbReference type="InterPro" id="IPR036565">
    <property type="entry name" value="Mur-like_cat_sf"/>
</dbReference>
<dbReference type="RefSeq" id="WP_187422776.1">
    <property type="nucleotide sequence ID" value="NZ_CP060637.1"/>
</dbReference>
<dbReference type="HAMAP" id="MF_02019">
    <property type="entry name" value="MurF"/>
    <property type="match status" value="1"/>
</dbReference>
<reference evidence="14 15" key="1">
    <citation type="submission" date="2020-08" db="EMBL/GenBank/DDBJ databases">
        <authorList>
            <person name="Liu C."/>
            <person name="Sun Q."/>
        </authorList>
    </citation>
    <scope>NUCLEOTIDE SEQUENCE [LARGE SCALE GENOMIC DNA]</scope>
    <source>
        <strain evidence="14 15">NSJ-57</strain>
    </source>
</reference>
<name>A0A7G9GVS8_9FUSO</name>
<evidence type="ECO:0000256" key="1">
    <source>
        <dbReference type="ARBA" id="ARBA00022490"/>
    </source>
</evidence>
<dbReference type="GO" id="GO:0005737">
    <property type="term" value="C:cytoplasm"/>
    <property type="evidence" value="ECO:0007669"/>
    <property type="project" value="UniProtKB-SubCell"/>
</dbReference>
<keyword evidence="4 10" id="KW-0547">Nucleotide-binding</keyword>
<keyword evidence="5 10" id="KW-0067">ATP-binding</keyword>
<evidence type="ECO:0000259" key="13">
    <source>
        <dbReference type="Pfam" id="PF08245"/>
    </source>
</evidence>
<gene>
    <name evidence="10" type="primary">murF</name>
    <name evidence="14" type="ORF">H9Q81_08145</name>
</gene>
<dbReference type="GO" id="GO:0008360">
    <property type="term" value="P:regulation of cell shape"/>
    <property type="evidence" value="ECO:0007669"/>
    <property type="project" value="UniProtKB-KW"/>
</dbReference>
<evidence type="ECO:0000256" key="4">
    <source>
        <dbReference type="ARBA" id="ARBA00022741"/>
    </source>
</evidence>
<dbReference type="GO" id="GO:0009252">
    <property type="term" value="P:peptidoglycan biosynthetic process"/>
    <property type="evidence" value="ECO:0007669"/>
    <property type="project" value="UniProtKB-UniRule"/>
</dbReference>
<proteinExistence type="inferred from homology"/>
<comment type="subcellular location">
    <subcellularLocation>
        <location evidence="10 11">Cytoplasm</location>
    </subcellularLocation>
</comment>
<dbReference type="InterPro" id="IPR051046">
    <property type="entry name" value="MurCDEF_CellWall_CoF430Synth"/>
</dbReference>
<keyword evidence="15" id="KW-1185">Reference proteome</keyword>
<dbReference type="EMBL" id="CP060637">
    <property type="protein sequence ID" value="QNM14910.1"/>
    <property type="molecule type" value="Genomic_DNA"/>
</dbReference>
<dbReference type="UniPathway" id="UPA00219"/>
<dbReference type="SUPFAM" id="SSF53623">
    <property type="entry name" value="MurD-like peptide ligases, catalytic domain"/>
    <property type="match status" value="1"/>
</dbReference>
<feature type="binding site" evidence="10">
    <location>
        <begin position="101"/>
        <end position="107"/>
    </location>
    <ligand>
        <name>ATP</name>
        <dbReference type="ChEBI" id="CHEBI:30616"/>
    </ligand>
</feature>
<dbReference type="EC" id="6.3.2.10" evidence="10 11"/>
<evidence type="ECO:0000256" key="2">
    <source>
        <dbReference type="ARBA" id="ARBA00022598"/>
    </source>
</evidence>
<keyword evidence="1 10" id="KW-0963">Cytoplasm</keyword>
<evidence type="ECO:0000256" key="10">
    <source>
        <dbReference type="HAMAP-Rule" id="MF_02019"/>
    </source>
</evidence>
<accession>A0A7G9GVS8</accession>
<dbReference type="Proteomes" id="UP000515913">
    <property type="component" value="Chromosome"/>
</dbReference>
<evidence type="ECO:0000256" key="9">
    <source>
        <dbReference type="ARBA" id="ARBA00023316"/>
    </source>
</evidence>
<feature type="domain" description="Mur ligase C-terminal" evidence="12">
    <location>
        <begin position="296"/>
        <end position="417"/>
    </location>
</feature>
<dbReference type="InterPro" id="IPR005863">
    <property type="entry name" value="UDP-N-AcMur_synth"/>
</dbReference>
<keyword evidence="6 10" id="KW-0133">Cell shape</keyword>
<dbReference type="GO" id="GO:0071555">
    <property type="term" value="P:cell wall organization"/>
    <property type="evidence" value="ECO:0007669"/>
    <property type="project" value="UniProtKB-KW"/>
</dbReference>
<evidence type="ECO:0000256" key="7">
    <source>
        <dbReference type="ARBA" id="ARBA00022984"/>
    </source>
</evidence>
<evidence type="ECO:0000256" key="11">
    <source>
        <dbReference type="RuleBase" id="RU004136"/>
    </source>
</evidence>
<evidence type="ECO:0000313" key="15">
    <source>
        <dbReference type="Proteomes" id="UP000515913"/>
    </source>
</evidence>
<keyword evidence="8 10" id="KW-0131">Cell cycle</keyword>
<protein>
    <recommendedName>
        <fullName evidence="10 11">UDP-N-acetylmuramoyl-tripeptide--D-alanyl-D-alanine ligase</fullName>
        <ecNumber evidence="10 11">6.3.2.10</ecNumber>
    </recommendedName>
    <alternativeName>
        <fullName evidence="10">D-alanyl-D-alanine-adding enzyme</fullName>
    </alternativeName>
</protein>
<keyword evidence="2 10" id="KW-0436">Ligase</keyword>
<keyword evidence="3 10" id="KW-0132">Cell division</keyword>
<dbReference type="Pfam" id="PF02875">
    <property type="entry name" value="Mur_ligase_C"/>
    <property type="match status" value="1"/>
</dbReference>
<dbReference type="SUPFAM" id="SSF63418">
    <property type="entry name" value="MurE/MurF N-terminal domain"/>
    <property type="match status" value="1"/>
</dbReference>
<evidence type="ECO:0000256" key="6">
    <source>
        <dbReference type="ARBA" id="ARBA00022960"/>
    </source>
</evidence>
<dbReference type="PANTHER" id="PTHR43024">
    <property type="entry name" value="UDP-N-ACETYLMURAMOYL-TRIPEPTIDE--D-ALANYL-D-ALANINE LIGASE"/>
    <property type="match status" value="1"/>
</dbReference>
<comment type="function">
    <text evidence="10 11">Involved in cell wall formation. Catalyzes the final step in the synthesis of UDP-N-acetylmuramoyl-pentapeptide, the precursor of murein.</text>
</comment>
<organism evidence="14 15">
    <name type="scientific">Fusobacterium hominis</name>
    <dbReference type="NCBI Taxonomy" id="2764326"/>
    <lineage>
        <taxon>Bacteria</taxon>
        <taxon>Fusobacteriati</taxon>
        <taxon>Fusobacteriota</taxon>
        <taxon>Fusobacteriia</taxon>
        <taxon>Fusobacteriales</taxon>
        <taxon>Fusobacteriaceae</taxon>
        <taxon>Fusobacterium</taxon>
    </lineage>
</organism>
<dbReference type="GO" id="GO:0051301">
    <property type="term" value="P:cell division"/>
    <property type="evidence" value="ECO:0007669"/>
    <property type="project" value="UniProtKB-KW"/>
</dbReference>
<dbReference type="InterPro" id="IPR004101">
    <property type="entry name" value="Mur_ligase_C"/>
</dbReference>
<evidence type="ECO:0000256" key="8">
    <source>
        <dbReference type="ARBA" id="ARBA00023306"/>
    </source>
</evidence>
<feature type="domain" description="Mur ligase central" evidence="13">
    <location>
        <begin position="99"/>
        <end position="274"/>
    </location>
</feature>
<dbReference type="AlphaFoldDB" id="A0A7G9GVS8"/>
<evidence type="ECO:0000313" key="14">
    <source>
        <dbReference type="EMBL" id="QNM14910.1"/>
    </source>
</evidence>